<dbReference type="Proteomes" id="UP000282084">
    <property type="component" value="Unassembled WGS sequence"/>
</dbReference>
<proteinExistence type="predicted"/>
<dbReference type="InterPro" id="IPR007278">
    <property type="entry name" value="DUF397"/>
</dbReference>
<feature type="domain" description="DUF397" evidence="1">
    <location>
        <begin position="6"/>
        <end position="58"/>
    </location>
</feature>
<protein>
    <submittedName>
        <fullName evidence="2">Uncharacterized protein DUF397</fullName>
    </submittedName>
</protein>
<dbReference type="EMBL" id="RBXO01000001">
    <property type="protein sequence ID" value="RKT51721.1"/>
    <property type="molecule type" value="Genomic_DNA"/>
</dbReference>
<evidence type="ECO:0000259" key="1">
    <source>
        <dbReference type="Pfam" id="PF04149"/>
    </source>
</evidence>
<organism evidence="2 3">
    <name type="scientific">Saccharothrix australiensis</name>
    <dbReference type="NCBI Taxonomy" id="2072"/>
    <lineage>
        <taxon>Bacteria</taxon>
        <taxon>Bacillati</taxon>
        <taxon>Actinomycetota</taxon>
        <taxon>Actinomycetes</taxon>
        <taxon>Pseudonocardiales</taxon>
        <taxon>Pseudonocardiaceae</taxon>
        <taxon>Saccharothrix</taxon>
    </lineage>
</organism>
<dbReference type="AlphaFoldDB" id="A0A495VQP8"/>
<evidence type="ECO:0000313" key="2">
    <source>
        <dbReference type="EMBL" id="RKT51721.1"/>
    </source>
</evidence>
<sequence length="60" mass="6712">MTRDTEWFKSSRSAAGSDACVEVRFTETTVGVRDSKDTAGPEFSFGLHAWRSFLTSAKRH</sequence>
<dbReference type="OrthoDB" id="3697313at2"/>
<dbReference type="RefSeq" id="WP_121000763.1">
    <property type="nucleotide sequence ID" value="NZ_RBXO01000001.1"/>
</dbReference>
<dbReference type="Pfam" id="PF04149">
    <property type="entry name" value="DUF397"/>
    <property type="match status" value="1"/>
</dbReference>
<keyword evidence="3" id="KW-1185">Reference proteome</keyword>
<accession>A0A495VQP8</accession>
<reference evidence="2 3" key="1">
    <citation type="submission" date="2018-10" db="EMBL/GenBank/DDBJ databases">
        <title>Sequencing the genomes of 1000 actinobacteria strains.</title>
        <authorList>
            <person name="Klenk H.-P."/>
        </authorList>
    </citation>
    <scope>NUCLEOTIDE SEQUENCE [LARGE SCALE GENOMIC DNA]</scope>
    <source>
        <strain evidence="2 3">DSM 43800</strain>
    </source>
</reference>
<comment type="caution">
    <text evidence="2">The sequence shown here is derived from an EMBL/GenBank/DDBJ whole genome shotgun (WGS) entry which is preliminary data.</text>
</comment>
<evidence type="ECO:0000313" key="3">
    <source>
        <dbReference type="Proteomes" id="UP000282084"/>
    </source>
</evidence>
<name>A0A495VQP8_9PSEU</name>
<gene>
    <name evidence="2" type="ORF">C8E97_0205</name>
</gene>